<feature type="domain" description="Yippee" evidence="5">
    <location>
        <begin position="89"/>
        <end position="197"/>
    </location>
</feature>
<dbReference type="AlphaFoldDB" id="S3DQ16"/>
<feature type="region of interest" description="Disordered" evidence="4">
    <location>
        <begin position="19"/>
        <end position="56"/>
    </location>
</feature>
<sequence>MAPEFPTYLLPSTFSLPYRRRQSSTTSTTSIISAPSLSSSPTSTPSSSPPTRSYIPSFLTAHSSLTEALEKSKPKPQGSEPRLQRTAPNTLKCITCASDIAFASQIVSKGFTGRHGRAYLVAPPEPANKPRVNELINTRIGRSVNRELLTGAHVVADVTCKICGTVLGWKYVDAKELTQRYKIGKFILEMKRVVLGVNWGDEEPIVDIDGKNKEAEVIVFDSDDEDECEDLFAGTWDRDVVAKRRSRRTGWRKKESV</sequence>
<dbReference type="EMBL" id="KE145368">
    <property type="protein sequence ID" value="EPE28578.1"/>
    <property type="molecule type" value="Genomic_DNA"/>
</dbReference>
<evidence type="ECO:0000259" key="5">
    <source>
        <dbReference type="PROSITE" id="PS51792"/>
    </source>
</evidence>
<gene>
    <name evidence="6" type="ORF">GLAREA_09699</name>
</gene>
<proteinExistence type="inferred from homology"/>
<evidence type="ECO:0000256" key="3">
    <source>
        <dbReference type="ARBA" id="ARBA00022833"/>
    </source>
</evidence>
<dbReference type="InterPro" id="IPR004910">
    <property type="entry name" value="Yippee/Mis18/Cereblon"/>
</dbReference>
<name>S3DQ16_GLAL2</name>
<dbReference type="GO" id="GO:0046872">
    <property type="term" value="F:metal ion binding"/>
    <property type="evidence" value="ECO:0007669"/>
    <property type="project" value="UniProtKB-KW"/>
</dbReference>
<dbReference type="Proteomes" id="UP000016922">
    <property type="component" value="Unassembled WGS sequence"/>
</dbReference>
<feature type="compositionally biased region" description="Low complexity" evidence="4">
    <location>
        <begin position="23"/>
        <end position="56"/>
    </location>
</feature>
<evidence type="ECO:0000256" key="2">
    <source>
        <dbReference type="ARBA" id="ARBA00022723"/>
    </source>
</evidence>
<dbReference type="Pfam" id="PF03226">
    <property type="entry name" value="Yippee-Mis18"/>
    <property type="match status" value="1"/>
</dbReference>
<dbReference type="OMA" id="YLRCARC"/>
<keyword evidence="2" id="KW-0479">Metal-binding</keyword>
<dbReference type="GeneID" id="19468746"/>
<reference evidence="6 7" key="1">
    <citation type="journal article" date="2013" name="BMC Genomics">
        <title>Genomics-driven discovery of the pneumocandin biosynthetic gene cluster in the fungus Glarea lozoyensis.</title>
        <authorList>
            <person name="Chen L."/>
            <person name="Yue Q."/>
            <person name="Zhang X."/>
            <person name="Xiang M."/>
            <person name="Wang C."/>
            <person name="Li S."/>
            <person name="Che Y."/>
            <person name="Ortiz-Lopez F.J."/>
            <person name="Bills G.F."/>
            <person name="Liu X."/>
            <person name="An Z."/>
        </authorList>
    </citation>
    <scope>NUCLEOTIDE SEQUENCE [LARGE SCALE GENOMIC DNA]</scope>
    <source>
        <strain evidence="7">ATCC 20868 / MF5171</strain>
    </source>
</reference>
<feature type="region of interest" description="Disordered" evidence="4">
    <location>
        <begin position="67"/>
        <end position="86"/>
    </location>
</feature>
<dbReference type="HOGENOM" id="CLU_043857_0_0_1"/>
<dbReference type="InterPro" id="IPR039058">
    <property type="entry name" value="Yippee_fam"/>
</dbReference>
<keyword evidence="7" id="KW-1185">Reference proteome</keyword>
<dbReference type="PROSITE" id="PS51792">
    <property type="entry name" value="YIPPEE"/>
    <property type="match status" value="1"/>
</dbReference>
<protein>
    <recommendedName>
        <fullName evidence="5">Yippee domain-containing protein</fullName>
    </recommendedName>
</protein>
<evidence type="ECO:0000256" key="1">
    <source>
        <dbReference type="ARBA" id="ARBA00005613"/>
    </source>
</evidence>
<dbReference type="OrthoDB" id="6407410at2759"/>
<dbReference type="eggNOG" id="KOG3399">
    <property type="taxonomic scope" value="Eukaryota"/>
</dbReference>
<evidence type="ECO:0000313" key="7">
    <source>
        <dbReference type="Proteomes" id="UP000016922"/>
    </source>
</evidence>
<evidence type="ECO:0000313" key="6">
    <source>
        <dbReference type="EMBL" id="EPE28578.1"/>
    </source>
</evidence>
<accession>S3DQ16</accession>
<keyword evidence="3" id="KW-0862">Zinc</keyword>
<dbReference type="KEGG" id="glz:GLAREA_09699"/>
<evidence type="ECO:0000256" key="4">
    <source>
        <dbReference type="SAM" id="MobiDB-lite"/>
    </source>
</evidence>
<dbReference type="RefSeq" id="XP_008084486.1">
    <property type="nucleotide sequence ID" value="XM_008086295.1"/>
</dbReference>
<organism evidence="6 7">
    <name type="scientific">Glarea lozoyensis (strain ATCC 20868 / MF5171)</name>
    <dbReference type="NCBI Taxonomy" id="1116229"/>
    <lineage>
        <taxon>Eukaryota</taxon>
        <taxon>Fungi</taxon>
        <taxon>Dikarya</taxon>
        <taxon>Ascomycota</taxon>
        <taxon>Pezizomycotina</taxon>
        <taxon>Leotiomycetes</taxon>
        <taxon>Helotiales</taxon>
        <taxon>Helotiaceae</taxon>
        <taxon>Glarea</taxon>
    </lineage>
</organism>
<dbReference type="STRING" id="1116229.S3DQ16"/>
<comment type="similarity">
    <text evidence="1">Belongs to the yippee family.</text>
</comment>
<dbReference type="InterPro" id="IPR034751">
    <property type="entry name" value="Yippee"/>
</dbReference>
<dbReference type="PANTHER" id="PTHR13848">
    <property type="entry name" value="PROTEIN YIPPEE-LIKE CG15309-RELATED"/>
    <property type="match status" value="1"/>
</dbReference>